<dbReference type="Gene3D" id="6.10.250.690">
    <property type="match status" value="1"/>
</dbReference>
<proteinExistence type="predicted"/>
<protein>
    <recommendedName>
        <fullName evidence="1">Stage 0 sporulation protein A homolog</fullName>
    </recommendedName>
</protein>
<feature type="domain" description="Response regulatory" evidence="10">
    <location>
        <begin position="1"/>
        <end position="117"/>
    </location>
</feature>
<evidence type="ECO:0000256" key="4">
    <source>
        <dbReference type="ARBA" id="ARBA00023015"/>
    </source>
</evidence>
<dbReference type="InterPro" id="IPR016032">
    <property type="entry name" value="Sig_transdc_resp-reg_C-effctor"/>
</dbReference>
<keyword evidence="13" id="KW-1185">Reference proteome</keyword>
<feature type="modified residue" description="4-aspartylphosphate" evidence="8">
    <location>
        <position position="50"/>
    </location>
</feature>
<reference evidence="12 13" key="1">
    <citation type="submission" date="2022-06" db="EMBL/GenBank/DDBJ databases">
        <title>Isolation of gut microbiota from human fecal samples.</title>
        <authorList>
            <person name="Pamer E.G."/>
            <person name="Barat B."/>
            <person name="Waligurski E."/>
            <person name="Medina S."/>
            <person name="Paddock L."/>
            <person name="Mostad J."/>
        </authorList>
    </citation>
    <scope>NUCLEOTIDE SEQUENCE [LARGE SCALE GENOMIC DNA]</scope>
    <source>
        <strain evidence="12 13">DFI.9.73</strain>
    </source>
</reference>
<comment type="function">
    <text evidence="7">May play the central regulatory role in sporulation. It may be an element of the effector pathway responsible for the activation of sporulation genes in response to nutritional stress. Spo0A may act in concert with spo0H (a sigma factor) to control the expression of some genes that are critical to the sporulation process.</text>
</comment>
<organism evidence="12 13">
    <name type="scientific">Neglectibacter timonensis</name>
    <dbReference type="NCBI Taxonomy" id="1776382"/>
    <lineage>
        <taxon>Bacteria</taxon>
        <taxon>Bacillati</taxon>
        <taxon>Bacillota</taxon>
        <taxon>Clostridia</taxon>
        <taxon>Eubacteriales</taxon>
        <taxon>Oscillospiraceae</taxon>
        <taxon>Neglectibacter</taxon>
    </lineage>
</organism>
<dbReference type="PANTHER" id="PTHR48111:SF40">
    <property type="entry name" value="PHOSPHATE REGULON TRANSCRIPTIONAL REGULATORY PROTEIN PHOB"/>
    <property type="match status" value="1"/>
</dbReference>
<gene>
    <name evidence="12" type="ORF">NE695_00770</name>
</gene>
<keyword evidence="4" id="KW-0805">Transcription regulation</keyword>
<sequence length="225" mass="25347">MIYFLEDDNSIRELVVYTMNSTGFDAVGFSKPREFWAAMEQELPSLILLDIMLPEEDGLQILKKLRAASATKKLPVMMLTAKDSEYDKVLGLDSGADDYMPKPFGMMELMARIKALLRRAGAAEENAREYALGGLFVSPARHLVKVDGKEVQLTLKEFELLCYLLENDGVVLTRDKILTRIWGYDFDGETRTVDVHVRTLRQKLGSCGGIVETVRGVGYKIDWKG</sequence>
<evidence type="ECO:0000256" key="8">
    <source>
        <dbReference type="PROSITE-ProRule" id="PRU00169"/>
    </source>
</evidence>
<dbReference type="RefSeq" id="WP_066864297.1">
    <property type="nucleotide sequence ID" value="NZ_CABKVV010000013.1"/>
</dbReference>
<dbReference type="PROSITE" id="PS51755">
    <property type="entry name" value="OMPR_PHOB"/>
    <property type="match status" value="1"/>
</dbReference>
<name>A0ABT1RUW2_9FIRM</name>
<dbReference type="SUPFAM" id="SSF52172">
    <property type="entry name" value="CheY-like"/>
    <property type="match status" value="1"/>
</dbReference>
<dbReference type="Proteomes" id="UP001524473">
    <property type="component" value="Unassembled WGS sequence"/>
</dbReference>
<evidence type="ECO:0000313" key="12">
    <source>
        <dbReference type="EMBL" id="MCQ4838443.1"/>
    </source>
</evidence>
<dbReference type="Pfam" id="PF00072">
    <property type="entry name" value="Response_reg"/>
    <property type="match status" value="1"/>
</dbReference>
<keyword evidence="5 9" id="KW-0238">DNA-binding</keyword>
<dbReference type="GeneID" id="90532271"/>
<dbReference type="InterPro" id="IPR011006">
    <property type="entry name" value="CheY-like_superfamily"/>
</dbReference>
<dbReference type="CDD" id="cd00383">
    <property type="entry name" value="trans_reg_C"/>
    <property type="match status" value="1"/>
</dbReference>
<evidence type="ECO:0000256" key="1">
    <source>
        <dbReference type="ARBA" id="ARBA00018672"/>
    </source>
</evidence>
<evidence type="ECO:0000259" key="10">
    <source>
        <dbReference type="PROSITE" id="PS50110"/>
    </source>
</evidence>
<dbReference type="InterPro" id="IPR001867">
    <property type="entry name" value="OmpR/PhoB-type_DNA-bd"/>
</dbReference>
<keyword evidence="6" id="KW-0804">Transcription</keyword>
<evidence type="ECO:0000256" key="3">
    <source>
        <dbReference type="ARBA" id="ARBA00023012"/>
    </source>
</evidence>
<dbReference type="PROSITE" id="PS50110">
    <property type="entry name" value="RESPONSE_REGULATORY"/>
    <property type="match status" value="1"/>
</dbReference>
<evidence type="ECO:0000256" key="5">
    <source>
        <dbReference type="ARBA" id="ARBA00023125"/>
    </source>
</evidence>
<dbReference type="PANTHER" id="PTHR48111">
    <property type="entry name" value="REGULATOR OF RPOS"/>
    <property type="match status" value="1"/>
</dbReference>
<keyword evidence="3" id="KW-0902">Two-component regulatory system</keyword>
<dbReference type="EMBL" id="JANFZH010000001">
    <property type="protein sequence ID" value="MCQ4838443.1"/>
    <property type="molecule type" value="Genomic_DNA"/>
</dbReference>
<dbReference type="Pfam" id="PF00486">
    <property type="entry name" value="Trans_reg_C"/>
    <property type="match status" value="1"/>
</dbReference>
<evidence type="ECO:0000313" key="13">
    <source>
        <dbReference type="Proteomes" id="UP001524473"/>
    </source>
</evidence>
<feature type="DNA-binding region" description="OmpR/PhoB-type" evidence="9">
    <location>
        <begin position="127"/>
        <end position="223"/>
    </location>
</feature>
<evidence type="ECO:0000259" key="11">
    <source>
        <dbReference type="PROSITE" id="PS51755"/>
    </source>
</evidence>
<evidence type="ECO:0000256" key="7">
    <source>
        <dbReference type="ARBA" id="ARBA00024867"/>
    </source>
</evidence>
<evidence type="ECO:0000256" key="2">
    <source>
        <dbReference type="ARBA" id="ARBA00022553"/>
    </source>
</evidence>
<dbReference type="InterPro" id="IPR036388">
    <property type="entry name" value="WH-like_DNA-bd_sf"/>
</dbReference>
<dbReference type="SMART" id="SM00448">
    <property type="entry name" value="REC"/>
    <property type="match status" value="1"/>
</dbReference>
<feature type="domain" description="OmpR/PhoB-type" evidence="11">
    <location>
        <begin position="127"/>
        <end position="223"/>
    </location>
</feature>
<dbReference type="SMART" id="SM00862">
    <property type="entry name" value="Trans_reg_C"/>
    <property type="match status" value="1"/>
</dbReference>
<keyword evidence="2 8" id="KW-0597">Phosphoprotein</keyword>
<comment type="caution">
    <text evidence="12">The sequence shown here is derived from an EMBL/GenBank/DDBJ whole genome shotgun (WGS) entry which is preliminary data.</text>
</comment>
<dbReference type="Gene3D" id="1.10.10.10">
    <property type="entry name" value="Winged helix-like DNA-binding domain superfamily/Winged helix DNA-binding domain"/>
    <property type="match status" value="1"/>
</dbReference>
<dbReference type="InterPro" id="IPR001789">
    <property type="entry name" value="Sig_transdc_resp-reg_receiver"/>
</dbReference>
<dbReference type="InterPro" id="IPR039420">
    <property type="entry name" value="WalR-like"/>
</dbReference>
<evidence type="ECO:0000256" key="9">
    <source>
        <dbReference type="PROSITE-ProRule" id="PRU01091"/>
    </source>
</evidence>
<dbReference type="SUPFAM" id="SSF46894">
    <property type="entry name" value="C-terminal effector domain of the bipartite response regulators"/>
    <property type="match status" value="1"/>
</dbReference>
<accession>A0ABT1RUW2</accession>
<evidence type="ECO:0000256" key="6">
    <source>
        <dbReference type="ARBA" id="ARBA00023163"/>
    </source>
</evidence>
<dbReference type="Gene3D" id="3.40.50.2300">
    <property type="match status" value="1"/>
</dbReference>